<evidence type="ECO:0008006" key="4">
    <source>
        <dbReference type="Google" id="ProtNLM"/>
    </source>
</evidence>
<evidence type="ECO:0000313" key="2">
    <source>
        <dbReference type="EMBL" id="CAF4116984.1"/>
    </source>
</evidence>
<dbReference type="AlphaFoldDB" id="A0A819W0N6"/>
<gene>
    <name evidence="2" type="ORF">FNK824_LOCUS32121</name>
</gene>
<evidence type="ECO:0000313" key="3">
    <source>
        <dbReference type="Proteomes" id="UP000663874"/>
    </source>
</evidence>
<dbReference type="Gene3D" id="1.20.120.1760">
    <property type="match status" value="1"/>
</dbReference>
<dbReference type="GO" id="GO:0008654">
    <property type="term" value="P:phospholipid biosynthetic process"/>
    <property type="evidence" value="ECO:0007669"/>
    <property type="project" value="InterPro"/>
</dbReference>
<dbReference type="Pfam" id="PF01066">
    <property type="entry name" value="CDP-OH_P_transf"/>
    <property type="match status" value="1"/>
</dbReference>
<dbReference type="GO" id="GO:0016020">
    <property type="term" value="C:membrane"/>
    <property type="evidence" value="ECO:0007669"/>
    <property type="project" value="InterPro"/>
</dbReference>
<keyword evidence="1" id="KW-0472">Membrane</keyword>
<dbReference type="Proteomes" id="UP000663874">
    <property type="component" value="Unassembled WGS sequence"/>
</dbReference>
<dbReference type="GO" id="GO:0016780">
    <property type="term" value="F:phosphotransferase activity, for other substituted phosphate groups"/>
    <property type="evidence" value="ECO:0007669"/>
    <property type="project" value="InterPro"/>
</dbReference>
<proteinExistence type="predicted"/>
<feature type="transmembrane region" description="Helical" evidence="1">
    <location>
        <begin position="43"/>
        <end position="65"/>
    </location>
</feature>
<keyword evidence="1" id="KW-0812">Transmembrane</keyword>
<feature type="transmembrane region" description="Helical" evidence="1">
    <location>
        <begin position="85"/>
        <end position="111"/>
    </location>
</feature>
<reference evidence="2" key="1">
    <citation type="submission" date="2021-02" db="EMBL/GenBank/DDBJ databases">
        <authorList>
            <person name="Nowell W R."/>
        </authorList>
    </citation>
    <scope>NUCLEOTIDE SEQUENCE</scope>
</reference>
<dbReference type="InterPro" id="IPR000462">
    <property type="entry name" value="CDP-OH_P_trans"/>
</dbReference>
<dbReference type="InterPro" id="IPR043130">
    <property type="entry name" value="CDP-OH_PTrfase_TM_dom"/>
</dbReference>
<evidence type="ECO:0000256" key="1">
    <source>
        <dbReference type="SAM" id="Phobius"/>
    </source>
</evidence>
<comment type="caution">
    <text evidence="2">The sequence shown here is derived from an EMBL/GenBank/DDBJ whole genome shotgun (WGS) entry which is preliminary data.</text>
</comment>
<name>A0A819W0N6_9BILA</name>
<keyword evidence="1" id="KW-1133">Transmembrane helix</keyword>
<accession>A0A819W0N6</accession>
<organism evidence="2 3">
    <name type="scientific">Rotaria sordida</name>
    <dbReference type="NCBI Taxonomy" id="392033"/>
    <lineage>
        <taxon>Eukaryota</taxon>
        <taxon>Metazoa</taxon>
        <taxon>Spiralia</taxon>
        <taxon>Gnathifera</taxon>
        <taxon>Rotifera</taxon>
        <taxon>Eurotatoria</taxon>
        <taxon>Bdelloidea</taxon>
        <taxon>Philodinida</taxon>
        <taxon>Philodinidae</taxon>
        <taxon>Rotaria</taxon>
    </lineage>
</organism>
<feature type="transmembrane region" description="Helical" evidence="1">
    <location>
        <begin position="195"/>
        <end position="212"/>
    </location>
</feature>
<dbReference type="EMBL" id="CAJOBE010010806">
    <property type="protein sequence ID" value="CAF4116984.1"/>
    <property type="molecule type" value="Genomic_DNA"/>
</dbReference>
<protein>
    <recommendedName>
        <fullName evidence="4">CDP-diacylglycerol--inositol 3-phosphatidyltransferase</fullName>
    </recommendedName>
</protein>
<sequence length="233" mass="27486">MTSFNITNINANGWLVLFNAPNTLCWIRIVLMFVSIQRFGQRNYLLFIIYHTVSGFLDSLDGILARNLNQISLVGRYFELILDSYAHFIMYACVGLLYPSYIVYFYIEIALELWSIMLDYHINRLPKSDLSWLHKTTFLSTTCSVSIYHHPNLRLLNWYGPDIFHTLLVLRYILINDSNKKLIRYIQRYITLNKIYLLIKITLLFTGFFSILRTSFNPLRRLLANIPQTPIQP</sequence>
<feature type="transmembrane region" description="Helical" evidence="1">
    <location>
        <begin position="12"/>
        <end position="31"/>
    </location>
</feature>